<dbReference type="SUPFAM" id="SSF48498">
    <property type="entry name" value="Tetracyclin repressor-like, C-terminal domain"/>
    <property type="match status" value="1"/>
</dbReference>
<dbReference type="InterPro" id="IPR039538">
    <property type="entry name" value="BetI_C"/>
</dbReference>
<evidence type="ECO:0000256" key="3">
    <source>
        <dbReference type="ARBA" id="ARBA00023125"/>
    </source>
</evidence>
<dbReference type="PRINTS" id="PR00455">
    <property type="entry name" value="HTHTETR"/>
</dbReference>
<proteinExistence type="predicted"/>
<dbReference type="Gene3D" id="1.10.357.10">
    <property type="entry name" value="Tetracycline Repressor, domain 2"/>
    <property type="match status" value="1"/>
</dbReference>
<name>A0ABQ4SAR9_9HYPH</name>
<accession>A0ABQ4SAR9</accession>
<feature type="domain" description="HTH tetR-type" evidence="6">
    <location>
        <begin position="17"/>
        <end position="77"/>
    </location>
</feature>
<evidence type="ECO:0000259" key="6">
    <source>
        <dbReference type="PROSITE" id="PS50977"/>
    </source>
</evidence>
<dbReference type="SUPFAM" id="SSF46689">
    <property type="entry name" value="Homeodomain-like"/>
    <property type="match status" value="1"/>
</dbReference>
<dbReference type="InterPro" id="IPR009057">
    <property type="entry name" value="Homeodomain-like_sf"/>
</dbReference>
<organism evidence="7 8">
    <name type="scientific">Methylobacterium isbiliense</name>
    <dbReference type="NCBI Taxonomy" id="315478"/>
    <lineage>
        <taxon>Bacteria</taxon>
        <taxon>Pseudomonadati</taxon>
        <taxon>Pseudomonadota</taxon>
        <taxon>Alphaproteobacteria</taxon>
        <taxon>Hyphomicrobiales</taxon>
        <taxon>Methylobacteriaceae</taxon>
        <taxon>Methylobacterium</taxon>
    </lineage>
</organism>
<keyword evidence="4" id="KW-0804">Transcription</keyword>
<sequence length="217" mass="23732">MTAVSSLPAREPHDPAGERRIRILDAAERCFVRSGFHRTTMQDVAAEAAMSPGNLYRYFPSKDAIVAGLAERDRGMVQEGFGALPTGPDLLQAFFGLARQHLVDEPVEKAVLCVEMWAEATRNPAMSAICRDFEQEMRQRITGILRQAGVEEKGADAEALTLLIMVLADGMLARRALLPDFDPGPILDVMLRLVEAARAGRFDPTRGESPASIQDSP</sequence>
<evidence type="ECO:0000256" key="2">
    <source>
        <dbReference type="ARBA" id="ARBA00023015"/>
    </source>
</evidence>
<dbReference type="Proteomes" id="UP001055153">
    <property type="component" value="Unassembled WGS sequence"/>
</dbReference>
<keyword evidence="2" id="KW-0805">Transcription regulation</keyword>
<evidence type="ECO:0000313" key="8">
    <source>
        <dbReference type="Proteomes" id="UP001055153"/>
    </source>
</evidence>
<reference evidence="7" key="1">
    <citation type="journal article" date="2021" name="Front. Microbiol.">
        <title>Comprehensive Comparative Genomics and Phenotyping of Methylobacterium Species.</title>
        <authorList>
            <person name="Alessa O."/>
            <person name="Ogura Y."/>
            <person name="Fujitani Y."/>
            <person name="Takami H."/>
            <person name="Hayashi T."/>
            <person name="Sahin N."/>
            <person name="Tani A."/>
        </authorList>
    </citation>
    <scope>NUCLEOTIDE SEQUENCE</scope>
    <source>
        <strain evidence="7">DSM 17168</strain>
    </source>
</reference>
<evidence type="ECO:0000313" key="7">
    <source>
        <dbReference type="EMBL" id="GJE00255.1"/>
    </source>
</evidence>
<dbReference type="EMBL" id="BPQQ01000022">
    <property type="protein sequence ID" value="GJE00255.1"/>
    <property type="molecule type" value="Genomic_DNA"/>
</dbReference>
<evidence type="ECO:0000256" key="4">
    <source>
        <dbReference type="ARBA" id="ARBA00023163"/>
    </source>
</evidence>
<reference evidence="7" key="2">
    <citation type="submission" date="2021-08" db="EMBL/GenBank/DDBJ databases">
        <authorList>
            <person name="Tani A."/>
            <person name="Ola A."/>
            <person name="Ogura Y."/>
            <person name="Katsura K."/>
            <person name="Hayashi T."/>
        </authorList>
    </citation>
    <scope>NUCLEOTIDE SEQUENCE</scope>
    <source>
        <strain evidence="7">DSM 17168</strain>
    </source>
</reference>
<dbReference type="RefSeq" id="WP_238235132.1">
    <property type="nucleotide sequence ID" value="NZ_BPQQ01000022.1"/>
</dbReference>
<dbReference type="InterPro" id="IPR001647">
    <property type="entry name" value="HTH_TetR"/>
</dbReference>
<keyword evidence="1" id="KW-0678">Repressor</keyword>
<comment type="caution">
    <text evidence="7">The sequence shown here is derived from an EMBL/GenBank/DDBJ whole genome shotgun (WGS) entry which is preliminary data.</text>
</comment>
<protein>
    <submittedName>
        <fullName evidence="7">Nucleoid occlusion factor SlmA</fullName>
    </submittedName>
</protein>
<feature type="DNA-binding region" description="H-T-H motif" evidence="5">
    <location>
        <begin position="40"/>
        <end position="59"/>
    </location>
</feature>
<gene>
    <name evidence="7" type="primary">slmA_1</name>
    <name evidence="7" type="ORF">GMJLKIPL_2174</name>
</gene>
<dbReference type="Pfam" id="PF13977">
    <property type="entry name" value="TetR_C_6"/>
    <property type="match status" value="1"/>
</dbReference>
<keyword evidence="8" id="KW-1185">Reference proteome</keyword>
<evidence type="ECO:0000256" key="5">
    <source>
        <dbReference type="PROSITE-ProRule" id="PRU00335"/>
    </source>
</evidence>
<dbReference type="InterPro" id="IPR050109">
    <property type="entry name" value="HTH-type_TetR-like_transc_reg"/>
</dbReference>
<dbReference type="PANTHER" id="PTHR30055">
    <property type="entry name" value="HTH-TYPE TRANSCRIPTIONAL REGULATOR RUTR"/>
    <property type="match status" value="1"/>
</dbReference>
<dbReference type="InterPro" id="IPR036271">
    <property type="entry name" value="Tet_transcr_reg_TetR-rel_C_sf"/>
</dbReference>
<evidence type="ECO:0000256" key="1">
    <source>
        <dbReference type="ARBA" id="ARBA00022491"/>
    </source>
</evidence>
<dbReference type="PROSITE" id="PS50977">
    <property type="entry name" value="HTH_TETR_2"/>
    <property type="match status" value="1"/>
</dbReference>
<keyword evidence="3 5" id="KW-0238">DNA-binding</keyword>
<dbReference type="PANTHER" id="PTHR30055:SF226">
    <property type="entry name" value="HTH-TYPE TRANSCRIPTIONAL REGULATOR PKSA"/>
    <property type="match status" value="1"/>
</dbReference>
<dbReference type="Pfam" id="PF00440">
    <property type="entry name" value="TetR_N"/>
    <property type="match status" value="1"/>
</dbReference>